<dbReference type="GO" id="GO:0003677">
    <property type="term" value="F:DNA binding"/>
    <property type="evidence" value="ECO:0007669"/>
    <property type="project" value="InterPro"/>
</dbReference>
<dbReference type="PANTHER" id="PTHR45228:SF5">
    <property type="entry name" value="CYCLIC DI-GMP PHOSPHODIESTERASE VC_1348-RELATED"/>
    <property type="match status" value="1"/>
</dbReference>
<feature type="domain" description="HD-GYP" evidence="2">
    <location>
        <begin position="27"/>
        <end position="242"/>
    </location>
</feature>
<dbReference type="PRINTS" id="PR00038">
    <property type="entry name" value="HTHLUXR"/>
</dbReference>
<feature type="domain" description="HD-GYP" evidence="2">
    <location>
        <begin position="258"/>
        <end position="454"/>
    </location>
</feature>
<dbReference type="CDD" id="cd00077">
    <property type="entry name" value="HDc"/>
    <property type="match status" value="1"/>
</dbReference>
<protein>
    <submittedName>
        <fullName evidence="3">HD domain-containing protein</fullName>
    </submittedName>
</protein>
<gene>
    <name evidence="3" type="ORF">FOH10_16045</name>
</gene>
<name>A0A516NM67_9NOCA</name>
<dbReference type="InterPro" id="IPR016032">
    <property type="entry name" value="Sig_transdc_resp-reg_C-effctor"/>
</dbReference>
<dbReference type="PROSITE" id="PS50043">
    <property type="entry name" value="HTH_LUXR_2"/>
    <property type="match status" value="1"/>
</dbReference>
<dbReference type="CDD" id="cd06170">
    <property type="entry name" value="LuxR_C_like"/>
    <property type="match status" value="1"/>
</dbReference>
<feature type="domain" description="HTH luxR-type" evidence="1">
    <location>
        <begin position="449"/>
        <end position="514"/>
    </location>
</feature>
<dbReference type="PANTHER" id="PTHR45228">
    <property type="entry name" value="CYCLIC DI-GMP PHOSPHODIESTERASE TM_0186-RELATED"/>
    <property type="match status" value="1"/>
</dbReference>
<dbReference type="InterPro" id="IPR037522">
    <property type="entry name" value="HD_GYP_dom"/>
</dbReference>
<reference evidence="3 4" key="1">
    <citation type="submission" date="2019-07" db="EMBL/GenBank/DDBJ databases">
        <title>Complete Genome Sequence and Methylome Analysis of Nocardia otitidis-caviarum NEB252.</title>
        <authorList>
            <person name="Fomenkov A."/>
            <person name="Anton B.P."/>
            <person name="Vincze T."/>
            <person name="Roberts R.J."/>
        </authorList>
    </citation>
    <scope>NUCLEOTIDE SEQUENCE [LARGE SCALE GENOMIC DNA]</scope>
    <source>
        <strain evidence="3 4">NEB252</strain>
    </source>
</reference>
<dbReference type="EMBL" id="CP041695">
    <property type="protein sequence ID" value="QDP79994.1"/>
    <property type="molecule type" value="Genomic_DNA"/>
</dbReference>
<dbReference type="InterPro" id="IPR052020">
    <property type="entry name" value="Cyclic_di-GMP/3'3'-cGAMP_PDE"/>
</dbReference>
<dbReference type="PROSITE" id="PS51832">
    <property type="entry name" value="HD_GYP"/>
    <property type="match status" value="2"/>
</dbReference>
<dbReference type="SMART" id="SM00421">
    <property type="entry name" value="HTH_LUXR"/>
    <property type="match status" value="1"/>
</dbReference>
<dbReference type="GO" id="GO:0006355">
    <property type="term" value="P:regulation of DNA-templated transcription"/>
    <property type="evidence" value="ECO:0007669"/>
    <property type="project" value="InterPro"/>
</dbReference>
<dbReference type="InterPro" id="IPR036388">
    <property type="entry name" value="WH-like_DNA-bd_sf"/>
</dbReference>
<dbReference type="RefSeq" id="WP_143981331.1">
    <property type="nucleotide sequence ID" value="NZ_CP041695.1"/>
</dbReference>
<evidence type="ECO:0000313" key="3">
    <source>
        <dbReference type="EMBL" id="QDP79994.1"/>
    </source>
</evidence>
<dbReference type="SMART" id="SM00471">
    <property type="entry name" value="HDc"/>
    <property type="match status" value="1"/>
</dbReference>
<dbReference type="Gene3D" id="1.10.3210.10">
    <property type="entry name" value="Hypothetical protein af1432"/>
    <property type="match status" value="2"/>
</dbReference>
<dbReference type="InterPro" id="IPR000792">
    <property type="entry name" value="Tscrpt_reg_LuxR_C"/>
</dbReference>
<proteinExistence type="predicted"/>
<dbReference type="Pfam" id="PF00196">
    <property type="entry name" value="GerE"/>
    <property type="match status" value="1"/>
</dbReference>
<dbReference type="Proteomes" id="UP000317039">
    <property type="component" value="Chromosome"/>
</dbReference>
<dbReference type="SUPFAM" id="SSF109604">
    <property type="entry name" value="HD-domain/PDEase-like"/>
    <property type="match status" value="2"/>
</dbReference>
<dbReference type="SUPFAM" id="SSF46894">
    <property type="entry name" value="C-terminal effector domain of the bipartite response regulators"/>
    <property type="match status" value="1"/>
</dbReference>
<dbReference type="Gene3D" id="1.10.10.10">
    <property type="entry name" value="Winged helix-like DNA-binding domain superfamily/Winged helix DNA-binding domain"/>
    <property type="match status" value="1"/>
</dbReference>
<evidence type="ECO:0000259" key="1">
    <source>
        <dbReference type="PROSITE" id="PS50043"/>
    </source>
</evidence>
<evidence type="ECO:0000259" key="2">
    <source>
        <dbReference type="PROSITE" id="PS51832"/>
    </source>
</evidence>
<dbReference type="AlphaFoldDB" id="A0A516NM67"/>
<evidence type="ECO:0000313" key="4">
    <source>
        <dbReference type="Proteomes" id="UP000317039"/>
    </source>
</evidence>
<organism evidence="3 4">
    <name type="scientific">Nocardia otitidiscaviarum</name>
    <dbReference type="NCBI Taxonomy" id="1823"/>
    <lineage>
        <taxon>Bacteria</taxon>
        <taxon>Bacillati</taxon>
        <taxon>Actinomycetota</taxon>
        <taxon>Actinomycetes</taxon>
        <taxon>Mycobacteriales</taxon>
        <taxon>Nocardiaceae</taxon>
        <taxon>Nocardia</taxon>
    </lineage>
</organism>
<accession>A0A516NM67</accession>
<sequence>MTRDARDSGVSLAALLAAFSFAMDLGLGQPMAHVLRSWRLAARLGEQVGLSAEERSELYYIAVLAWAGCVADAPEVAAWFGDDIAFRADSYRVDLRGVGGAMFFLSHAGSSGPLPQRVRKTVTIAARGGRDIERGLISHCLTTSTMAERLGLGPAVGDSLRQFFARWDGKGVPVGVGGDRIGLGVRLFHLADVVEVVYRTAGMDAALDVVRSRRGTQFDPAVVDAFRAAAAELLSELDADPDYGEIIADDPALRRHLTDLELDTALEVIADFTDLRSPYRAGHSRGVADLADRAAAVAGLAASDATVLRRAALLHDIGLHGVPATILDKPGALTVAERERLRLSSYYTERVLARPAALARIGAVAALAHERLDGSGSHRGLTGPALPVAARILAAADIYRAMSEPRAYRDALPPSRIVAELRAGVRGGRLDATAVDAVLTAAGQQRHRRRRGPDGLTPRELEVLVLIARGASTRQVARALGITPKTAGTHIERIYAKTGSSSRSTVTLYAVAHGLLDTVADS</sequence>
<dbReference type="KEGG" id="nod:FOH10_16045"/>
<dbReference type="GeneID" id="80333889"/>
<dbReference type="Pfam" id="PF13487">
    <property type="entry name" value="HD_5"/>
    <property type="match status" value="1"/>
</dbReference>
<dbReference type="InterPro" id="IPR003607">
    <property type="entry name" value="HD/PDEase_dom"/>
</dbReference>